<sequence>MPDDAPRYLTKLDDASRYLKIFDDIPRHLTIPDDTPRYMLIFDDTSRYLTTVGNVGESVKRRKRAEGLYGTCVLIGHRDLLAQTQTVCVCVFEGAAPVFPA</sequence>
<accession>A0ABD0KP69</accession>
<name>A0ABD0KP69_9CAEN</name>
<gene>
    <name evidence="1" type="ORF">BaRGS_00020207</name>
</gene>
<dbReference type="EMBL" id="JACVVK020000149">
    <property type="protein sequence ID" value="KAK7488590.1"/>
    <property type="molecule type" value="Genomic_DNA"/>
</dbReference>
<reference evidence="1 2" key="1">
    <citation type="journal article" date="2023" name="Sci. Data">
        <title>Genome assembly of the Korean intertidal mud-creeper Batillaria attramentaria.</title>
        <authorList>
            <person name="Patra A.K."/>
            <person name="Ho P.T."/>
            <person name="Jun S."/>
            <person name="Lee S.J."/>
            <person name="Kim Y."/>
            <person name="Won Y.J."/>
        </authorList>
    </citation>
    <scope>NUCLEOTIDE SEQUENCE [LARGE SCALE GENOMIC DNA]</scope>
    <source>
        <strain evidence="1">Wonlab-2016</strain>
    </source>
</reference>
<comment type="caution">
    <text evidence="1">The sequence shown here is derived from an EMBL/GenBank/DDBJ whole genome shotgun (WGS) entry which is preliminary data.</text>
</comment>
<proteinExistence type="predicted"/>
<evidence type="ECO:0000313" key="2">
    <source>
        <dbReference type="Proteomes" id="UP001519460"/>
    </source>
</evidence>
<protein>
    <submittedName>
        <fullName evidence="1">Uncharacterized protein</fullName>
    </submittedName>
</protein>
<keyword evidence="2" id="KW-1185">Reference proteome</keyword>
<evidence type="ECO:0000313" key="1">
    <source>
        <dbReference type="EMBL" id="KAK7488590.1"/>
    </source>
</evidence>
<dbReference type="AlphaFoldDB" id="A0ABD0KP69"/>
<dbReference type="Proteomes" id="UP001519460">
    <property type="component" value="Unassembled WGS sequence"/>
</dbReference>
<organism evidence="1 2">
    <name type="scientific">Batillaria attramentaria</name>
    <dbReference type="NCBI Taxonomy" id="370345"/>
    <lineage>
        <taxon>Eukaryota</taxon>
        <taxon>Metazoa</taxon>
        <taxon>Spiralia</taxon>
        <taxon>Lophotrochozoa</taxon>
        <taxon>Mollusca</taxon>
        <taxon>Gastropoda</taxon>
        <taxon>Caenogastropoda</taxon>
        <taxon>Sorbeoconcha</taxon>
        <taxon>Cerithioidea</taxon>
        <taxon>Batillariidae</taxon>
        <taxon>Batillaria</taxon>
    </lineage>
</organism>